<evidence type="ECO:0000256" key="1">
    <source>
        <dbReference type="SAM" id="MobiDB-lite"/>
    </source>
</evidence>
<feature type="compositionally biased region" description="Polar residues" evidence="1">
    <location>
        <begin position="91"/>
        <end position="116"/>
    </location>
</feature>
<feature type="region of interest" description="Disordered" evidence="1">
    <location>
        <begin position="1"/>
        <end position="75"/>
    </location>
</feature>
<reference evidence="2 3" key="1">
    <citation type="journal article" date="2017" name="Genome Biol. Evol.">
        <title>Phytophthora megakarya and P. palmivora, closely related causal agents of cacao black pod rot, underwent increases in genome sizes and gene numbers by different mechanisms.</title>
        <authorList>
            <person name="Ali S.S."/>
            <person name="Shao J."/>
            <person name="Lary D.J."/>
            <person name="Kronmiller B."/>
            <person name="Shen D."/>
            <person name="Strem M.D."/>
            <person name="Amoako-Attah I."/>
            <person name="Akrofi A.Y."/>
            <person name="Begoude B.A."/>
            <person name="Ten Hoopen G.M."/>
            <person name="Coulibaly K."/>
            <person name="Kebe B.I."/>
            <person name="Melnick R.L."/>
            <person name="Guiltinan M.J."/>
            <person name="Tyler B.M."/>
            <person name="Meinhardt L.W."/>
            <person name="Bailey B.A."/>
        </authorList>
    </citation>
    <scope>NUCLEOTIDE SEQUENCE [LARGE SCALE GENOMIC DNA]</scope>
    <source>
        <strain evidence="3">sbr112.9</strain>
    </source>
</reference>
<feature type="compositionally biased region" description="Polar residues" evidence="1">
    <location>
        <begin position="1"/>
        <end position="11"/>
    </location>
</feature>
<dbReference type="EMBL" id="NCKW01000177">
    <property type="protein sequence ID" value="POM81077.1"/>
    <property type="molecule type" value="Genomic_DNA"/>
</dbReference>
<feature type="region of interest" description="Disordered" evidence="1">
    <location>
        <begin position="91"/>
        <end position="185"/>
    </location>
</feature>
<sequence>MGSLAVQQSQSPRRKTSTATSSPESSPSSHTMARQAVYPPLNLRSTSTGSRNGNSFMPHASFLQTSDSNDDAERRNATALTIVELLARAGTNGNNSQAPLPSLRRQSSNSTGNSPLPSLPKMVIPSLRGDQRFAFPSSSGGYSTQTPTSTGVSPHAPSPPKRGRGASASGAVNNSRKRQKDELTRLLWERMAQHQKEEKSKAEMENLRLKGLIQEQLKISKGLEKLLRKRCKSSMSSGSDAETSAAVSGPPM</sequence>
<dbReference type="Proteomes" id="UP000237271">
    <property type="component" value="Unassembled WGS sequence"/>
</dbReference>
<organism evidence="2 3">
    <name type="scientific">Phytophthora palmivora</name>
    <dbReference type="NCBI Taxonomy" id="4796"/>
    <lineage>
        <taxon>Eukaryota</taxon>
        <taxon>Sar</taxon>
        <taxon>Stramenopiles</taxon>
        <taxon>Oomycota</taxon>
        <taxon>Peronosporomycetes</taxon>
        <taxon>Peronosporales</taxon>
        <taxon>Peronosporaceae</taxon>
        <taxon>Phytophthora</taxon>
    </lineage>
</organism>
<feature type="compositionally biased region" description="Polar residues" evidence="1">
    <location>
        <begin position="233"/>
        <end position="246"/>
    </location>
</feature>
<proteinExistence type="predicted"/>
<feature type="compositionally biased region" description="Polar residues" evidence="1">
    <location>
        <begin position="136"/>
        <end position="152"/>
    </location>
</feature>
<evidence type="ECO:0000313" key="2">
    <source>
        <dbReference type="EMBL" id="POM81077.1"/>
    </source>
</evidence>
<feature type="compositionally biased region" description="Low complexity" evidence="1">
    <location>
        <begin position="17"/>
        <end position="31"/>
    </location>
</feature>
<accession>A0A2P4YTF7</accession>
<keyword evidence="3" id="KW-1185">Reference proteome</keyword>
<dbReference type="OrthoDB" id="108626at2759"/>
<feature type="region of interest" description="Disordered" evidence="1">
    <location>
        <begin position="230"/>
        <end position="252"/>
    </location>
</feature>
<feature type="non-terminal residue" evidence="2">
    <location>
        <position position="252"/>
    </location>
</feature>
<name>A0A2P4YTF7_9STRA</name>
<evidence type="ECO:0000313" key="3">
    <source>
        <dbReference type="Proteomes" id="UP000237271"/>
    </source>
</evidence>
<protein>
    <submittedName>
        <fullName evidence="2">M96 mating-specific protein family</fullName>
    </submittedName>
</protein>
<comment type="caution">
    <text evidence="2">The sequence shown here is derived from an EMBL/GenBank/DDBJ whole genome shotgun (WGS) entry which is preliminary data.</text>
</comment>
<gene>
    <name evidence="2" type="ORF">PHPALM_1005</name>
</gene>
<feature type="compositionally biased region" description="Polar residues" evidence="1">
    <location>
        <begin position="43"/>
        <end position="55"/>
    </location>
</feature>
<dbReference type="AlphaFoldDB" id="A0A2P4YTF7"/>